<organism evidence="2 3">
    <name type="scientific">Oedothorax gibbosus</name>
    <dbReference type="NCBI Taxonomy" id="931172"/>
    <lineage>
        <taxon>Eukaryota</taxon>
        <taxon>Metazoa</taxon>
        <taxon>Ecdysozoa</taxon>
        <taxon>Arthropoda</taxon>
        <taxon>Chelicerata</taxon>
        <taxon>Arachnida</taxon>
        <taxon>Araneae</taxon>
        <taxon>Araneomorphae</taxon>
        <taxon>Entelegynae</taxon>
        <taxon>Araneoidea</taxon>
        <taxon>Linyphiidae</taxon>
        <taxon>Erigoninae</taxon>
        <taxon>Oedothorax</taxon>
    </lineage>
</organism>
<sequence length="156" mass="16538">MIRLLRSFSLGPMVNGIMPISTSDVIDLLCTVAEEERLKVTFSESLKGGLITGLGAAMGAVLLGPIGFPIGGALGGGVAALTCGTKFQPVSQVIATMPQERRENLANKIKNLMNRFEVADVILFAALVSGDCSIRSKVVGELVDYLRHEMSMALVE</sequence>
<accession>A0AAV6UUU2</accession>
<proteinExistence type="inferred from homology"/>
<dbReference type="EMBL" id="JAFNEN010000275">
    <property type="protein sequence ID" value="KAG8187286.1"/>
    <property type="molecule type" value="Genomic_DNA"/>
</dbReference>
<protein>
    <submittedName>
        <fullName evidence="2">Uncharacterized protein</fullName>
    </submittedName>
</protein>
<comment type="caution">
    <text evidence="2">The sequence shown here is derived from an EMBL/GenBank/DDBJ whole genome shotgun (WGS) entry which is preliminary data.</text>
</comment>
<evidence type="ECO:0000313" key="2">
    <source>
        <dbReference type="EMBL" id="KAG8187286.1"/>
    </source>
</evidence>
<dbReference type="PANTHER" id="PTHR31493:SF1">
    <property type="entry name" value="PROTEIN C19ORF12"/>
    <property type="match status" value="1"/>
</dbReference>
<dbReference type="Pfam" id="PF20721">
    <property type="entry name" value="C19orf12"/>
    <property type="match status" value="1"/>
</dbReference>
<dbReference type="InterPro" id="IPR033369">
    <property type="entry name" value="C19orf12"/>
</dbReference>
<keyword evidence="3" id="KW-1185">Reference proteome</keyword>
<dbReference type="PANTHER" id="PTHR31493">
    <property type="entry name" value="NAZO FAMILY MEMBER"/>
    <property type="match status" value="1"/>
</dbReference>
<gene>
    <name evidence="2" type="ORF">JTE90_019175</name>
</gene>
<reference evidence="2 3" key="1">
    <citation type="journal article" date="2022" name="Nat. Ecol. Evol.">
        <title>A masculinizing supergene underlies an exaggerated male reproductive morph in a spider.</title>
        <authorList>
            <person name="Hendrickx F."/>
            <person name="De Corte Z."/>
            <person name="Sonet G."/>
            <person name="Van Belleghem S.M."/>
            <person name="Kostlbacher S."/>
            <person name="Vangestel C."/>
        </authorList>
    </citation>
    <scope>NUCLEOTIDE SEQUENCE [LARGE SCALE GENOMIC DNA]</scope>
    <source>
        <strain evidence="2">W744_W776</strain>
    </source>
</reference>
<evidence type="ECO:0000313" key="3">
    <source>
        <dbReference type="Proteomes" id="UP000827092"/>
    </source>
</evidence>
<comment type="similarity">
    <text evidence="1">Belongs to the C19orf12 family.</text>
</comment>
<evidence type="ECO:0000256" key="1">
    <source>
        <dbReference type="ARBA" id="ARBA00029457"/>
    </source>
</evidence>
<dbReference type="Proteomes" id="UP000827092">
    <property type="component" value="Unassembled WGS sequence"/>
</dbReference>
<name>A0AAV6UUU2_9ARAC</name>
<dbReference type="AlphaFoldDB" id="A0AAV6UUU2"/>